<dbReference type="AlphaFoldDB" id="A0A1I8BVU3"/>
<name>A0A1I8BVU3_MELHA</name>
<organism evidence="1 2">
    <name type="scientific">Meloidogyne hapla</name>
    <name type="common">Root-knot nematode worm</name>
    <dbReference type="NCBI Taxonomy" id="6305"/>
    <lineage>
        <taxon>Eukaryota</taxon>
        <taxon>Metazoa</taxon>
        <taxon>Ecdysozoa</taxon>
        <taxon>Nematoda</taxon>
        <taxon>Chromadorea</taxon>
        <taxon>Rhabditida</taxon>
        <taxon>Tylenchina</taxon>
        <taxon>Tylenchomorpha</taxon>
        <taxon>Tylenchoidea</taxon>
        <taxon>Meloidogynidae</taxon>
        <taxon>Meloidogyninae</taxon>
        <taxon>Meloidogyne</taxon>
    </lineage>
</organism>
<evidence type="ECO:0000313" key="2">
    <source>
        <dbReference type="WBParaSite" id="MhA1_Contig710.frz3.gene2"/>
    </source>
</evidence>
<evidence type="ECO:0000313" key="1">
    <source>
        <dbReference type="Proteomes" id="UP000095281"/>
    </source>
</evidence>
<accession>A0A1I8BVU3</accession>
<dbReference type="Proteomes" id="UP000095281">
    <property type="component" value="Unplaced"/>
</dbReference>
<reference evidence="2" key="1">
    <citation type="submission" date="2016-11" db="UniProtKB">
        <authorList>
            <consortium name="WormBaseParasite"/>
        </authorList>
    </citation>
    <scope>IDENTIFICATION</scope>
</reference>
<protein>
    <submittedName>
        <fullName evidence="2">Uncharacterized protein</fullName>
    </submittedName>
</protein>
<keyword evidence="1" id="KW-1185">Reference proteome</keyword>
<sequence length="36" mass="4514">MEIKLRMKTNRKRKIQELNNMEELEKLENQEIKVKK</sequence>
<proteinExistence type="predicted"/>
<dbReference type="WBParaSite" id="MhA1_Contig710.frz3.gene2">
    <property type="protein sequence ID" value="MhA1_Contig710.frz3.gene2"/>
    <property type="gene ID" value="MhA1_Contig710.frz3.gene2"/>
</dbReference>